<reference evidence="1 2" key="1">
    <citation type="journal article" date="2019" name="Commun. Biol.">
        <title>The bagworm genome reveals a unique fibroin gene that provides high tensile strength.</title>
        <authorList>
            <person name="Kono N."/>
            <person name="Nakamura H."/>
            <person name="Ohtoshi R."/>
            <person name="Tomita M."/>
            <person name="Numata K."/>
            <person name="Arakawa K."/>
        </authorList>
    </citation>
    <scope>NUCLEOTIDE SEQUENCE [LARGE SCALE GENOMIC DNA]</scope>
</reference>
<dbReference type="AlphaFoldDB" id="A0A4C1U3C0"/>
<organism evidence="1 2">
    <name type="scientific">Eumeta variegata</name>
    <name type="common">Bagworm moth</name>
    <name type="synonym">Eumeta japonica</name>
    <dbReference type="NCBI Taxonomy" id="151549"/>
    <lineage>
        <taxon>Eukaryota</taxon>
        <taxon>Metazoa</taxon>
        <taxon>Ecdysozoa</taxon>
        <taxon>Arthropoda</taxon>
        <taxon>Hexapoda</taxon>
        <taxon>Insecta</taxon>
        <taxon>Pterygota</taxon>
        <taxon>Neoptera</taxon>
        <taxon>Endopterygota</taxon>
        <taxon>Lepidoptera</taxon>
        <taxon>Glossata</taxon>
        <taxon>Ditrysia</taxon>
        <taxon>Tineoidea</taxon>
        <taxon>Psychidae</taxon>
        <taxon>Oiketicinae</taxon>
        <taxon>Eumeta</taxon>
    </lineage>
</organism>
<name>A0A4C1U3C0_EUMVA</name>
<dbReference type="EMBL" id="BGZK01000117">
    <property type="protein sequence ID" value="GBP20326.1"/>
    <property type="molecule type" value="Genomic_DNA"/>
</dbReference>
<keyword evidence="2" id="KW-1185">Reference proteome</keyword>
<evidence type="ECO:0000313" key="1">
    <source>
        <dbReference type="EMBL" id="GBP20326.1"/>
    </source>
</evidence>
<sequence>MLKMLKKSVVRVIRYLTHDRRDELVFPRDCGVAMQVVSKYDLVDDCFYGRKKTLSKLTFDLRKPYFRLFWPEQWNANANVENVAWCNGNAFLLIAYDGAVL</sequence>
<accession>A0A4C1U3C0</accession>
<protein>
    <submittedName>
        <fullName evidence="1">Uncharacterized protein</fullName>
    </submittedName>
</protein>
<evidence type="ECO:0000313" key="2">
    <source>
        <dbReference type="Proteomes" id="UP000299102"/>
    </source>
</evidence>
<comment type="caution">
    <text evidence="1">The sequence shown here is derived from an EMBL/GenBank/DDBJ whole genome shotgun (WGS) entry which is preliminary data.</text>
</comment>
<dbReference type="Proteomes" id="UP000299102">
    <property type="component" value="Unassembled WGS sequence"/>
</dbReference>
<proteinExistence type="predicted"/>
<gene>
    <name evidence="1" type="ORF">EVAR_10589_1</name>
</gene>